<reference evidence="1 2" key="1">
    <citation type="journal article" date="2018" name="Aquat. Microb. Ecol.">
        <title>Gammaproteobacterial methanotrophs dominate.</title>
        <authorList>
            <person name="Rissanen A.J."/>
            <person name="Saarenheimo J."/>
            <person name="Tiirola M."/>
            <person name="Peura S."/>
            <person name="Aalto S.L."/>
            <person name="Karvinen A."/>
            <person name="Nykanen H."/>
        </authorList>
    </citation>
    <scope>NUCLEOTIDE SEQUENCE [LARGE SCALE GENOMIC DNA]</scope>
    <source>
        <strain evidence="1">AMbin10</strain>
    </source>
</reference>
<accession>A0A2W4RN99</accession>
<dbReference type="Proteomes" id="UP000249396">
    <property type="component" value="Unassembled WGS sequence"/>
</dbReference>
<sequence>MLLASLSWHVYADGNADNWNFKVYIDDKPVGFHNFTIDGEPNARKLKSEARFDVDFYIFNAYSYRHQSNERWNGDCLSEINSSTNDNGEKFLVQGKTVQGSFDLAIPKGQFELPSCVMTFAYWNPKMLTQKRLLNPQNGEYVNVDIKPIGQETVKVKGESLPALHYRMKTDKFLIDLWYSPDQRWLALDSTLENGRVIHYRME</sequence>
<comment type="caution">
    <text evidence="1">The sequence shown here is derived from an EMBL/GenBank/DDBJ whole genome shotgun (WGS) entry which is preliminary data.</text>
</comment>
<dbReference type="AlphaFoldDB" id="A0A2W4RN99"/>
<dbReference type="EMBL" id="QJPH01000195">
    <property type="protein sequence ID" value="PZN83009.1"/>
    <property type="molecule type" value="Genomic_DNA"/>
</dbReference>
<proteinExistence type="predicted"/>
<organism evidence="1 2">
    <name type="scientific">Candidatus Methylumidiphilus alinenensis</name>
    <dbReference type="NCBI Taxonomy" id="2202197"/>
    <lineage>
        <taxon>Bacteria</taxon>
        <taxon>Pseudomonadati</taxon>
        <taxon>Pseudomonadota</taxon>
        <taxon>Gammaproteobacteria</taxon>
        <taxon>Methylococcales</taxon>
        <taxon>Candidatus Methylumidiphilus</taxon>
    </lineage>
</organism>
<evidence type="ECO:0000313" key="1">
    <source>
        <dbReference type="EMBL" id="PZN83009.1"/>
    </source>
</evidence>
<evidence type="ECO:0000313" key="2">
    <source>
        <dbReference type="Proteomes" id="UP000249396"/>
    </source>
</evidence>
<protein>
    <recommendedName>
        <fullName evidence="3">DUF3108 domain-containing protein</fullName>
    </recommendedName>
</protein>
<dbReference type="InterPro" id="IPR045767">
    <property type="entry name" value="DUF6134"/>
</dbReference>
<evidence type="ECO:0008006" key="3">
    <source>
        <dbReference type="Google" id="ProtNLM"/>
    </source>
</evidence>
<name>A0A2W4RN99_9GAMM</name>
<dbReference type="Pfam" id="PF19630">
    <property type="entry name" value="DUF6134"/>
    <property type="match status" value="1"/>
</dbReference>
<gene>
    <name evidence="1" type="ORF">DM484_05435</name>
</gene>